<reference evidence="1" key="1">
    <citation type="submission" date="2014-09" db="EMBL/GenBank/DDBJ databases">
        <authorList>
            <person name="Magalhaes I.L.F."/>
            <person name="Oliveira U."/>
            <person name="Santos F.R."/>
            <person name="Vidigal T.H.D.A."/>
            <person name="Brescovit A.D."/>
            <person name="Santos A.J."/>
        </authorList>
    </citation>
    <scope>NUCLEOTIDE SEQUENCE</scope>
    <source>
        <tissue evidence="1">Shoot tissue taken approximately 20 cm above the soil surface</tissue>
    </source>
</reference>
<dbReference type="AlphaFoldDB" id="A0A0A8ZI13"/>
<protein>
    <submittedName>
        <fullName evidence="1">Uncharacterized protein</fullName>
    </submittedName>
</protein>
<reference evidence="1" key="2">
    <citation type="journal article" date="2015" name="Data Brief">
        <title>Shoot transcriptome of the giant reed, Arundo donax.</title>
        <authorList>
            <person name="Barrero R.A."/>
            <person name="Guerrero F.D."/>
            <person name="Moolhuijzen P."/>
            <person name="Goolsby J.A."/>
            <person name="Tidwell J."/>
            <person name="Bellgard S.E."/>
            <person name="Bellgard M.I."/>
        </authorList>
    </citation>
    <scope>NUCLEOTIDE SEQUENCE</scope>
    <source>
        <tissue evidence="1">Shoot tissue taken approximately 20 cm above the soil surface</tissue>
    </source>
</reference>
<evidence type="ECO:0000313" key="1">
    <source>
        <dbReference type="EMBL" id="JAD36380.1"/>
    </source>
</evidence>
<accession>A0A0A8ZI13</accession>
<dbReference type="EMBL" id="GBRH01261515">
    <property type="protein sequence ID" value="JAD36380.1"/>
    <property type="molecule type" value="Transcribed_RNA"/>
</dbReference>
<organism evidence="1">
    <name type="scientific">Arundo donax</name>
    <name type="common">Giant reed</name>
    <name type="synonym">Donax arundinaceus</name>
    <dbReference type="NCBI Taxonomy" id="35708"/>
    <lineage>
        <taxon>Eukaryota</taxon>
        <taxon>Viridiplantae</taxon>
        <taxon>Streptophyta</taxon>
        <taxon>Embryophyta</taxon>
        <taxon>Tracheophyta</taxon>
        <taxon>Spermatophyta</taxon>
        <taxon>Magnoliopsida</taxon>
        <taxon>Liliopsida</taxon>
        <taxon>Poales</taxon>
        <taxon>Poaceae</taxon>
        <taxon>PACMAD clade</taxon>
        <taxon>Arundinoideae</taxon>
        <taxon>Arundineae</taxon>
        <taxon>Arundo</taxon>
    </lineage>
</organism>
<name>A0A0A8ZI13_ARUDO</name>
<proteinExistence type="predicted"/>
<sequence>MGSLIGDGVPSSGTHVLFSEGVWVPARVPSPLTDVGLGDLLRLHLRWLDFGLWRHVRVRWNLGHVWFATLTCFSKVW</sequence>